<dbReference type="GO" id="GO:1990904">
    <property type="term" value="C:ribonucleoprotein complex"/>
    <property type="evidence" value="ECO:0007669"/>
    <property type="project" value="UniProtKB-KW"/>
</dbReference>
<name>T1ITY2_STRMM</name>
<dbReference type="eggNOG" id="KOG3769">
    <property type="taxonomic scope" value="Eukaryota"/>
</dbReference>
<dbReference type="PhylomeDB" id="T1ITY2"/>
<evidence type="ECO:0000256" key="5">
    <source>
        <dbReference type="ARBA" id="ARBA00023274"/>
    </source>
</evidence>
<dbReference type="GO" id="GO:0005840">
    <property type="term" value="C:ribosome"/>
    <property type="evidence" value="ECO:0007669"/>
    <property type="project" value="UniProtKB-KW"/>
</dbReference>
<keyword evidence="10" id="KW-1185">Reference proteome</keyword>
<comment type="subcellular location">
    <subcellularLocation>
        <location evidence="1">Mitochondrion</location>
    </subcellularLocation>
</comment>
<dbReference type="SMART" id="SM00535">
    <property type="entry name" value="RIBOc"/>
    <property type="match status" value="1"/>
</dbReference>
<dbReference type="Gene3D" id="3.30.160.20">
    <property type="match status" value="1"/>
</dbReference>
<dbReference type="OMA" id="ACYRVGL"/>
<evidence type="ECO:0000256" key="6">
    <source>
        <dbReference type="ARBA" id="ARBA00024034"/>
    </source>
</evidence>
<comment type="similarity">
    <text evidence="6">Belongs to the ribonuclease III family. Mitochondrion-specific ribosomal protein mL44 subfamily.</text>
</comment>
<dbReference type="GO" id="GO:0004525">
    <property type="term" value="F:ribonuclease III activity"/>
    <property type="evidence" value="ECO:0007669"/>
    <property type="project" value="InterPro"/>
</dbReference>
<reference evidence="9" key="2">
    <citation type="submission" date="2015-02" db="UniProtKB">
        <authorList>
            <consortium name="EnsemblMetazoa"/>
        </authorList>
    </citation>
    <scope>IDENTIFICATION</scope>
</reference>
<dbReference type="InterPro" id="IPR044444">
    <property type="entry name" value="Ribosomal_mL44_DSRM_metazoa"/>
</dbReference>
<evidence type="ECO:0000256" key="1">
    <source>
        <dbReference type="ARBA" id="ARBA00004173"/>
    </source>
</evidence>
<dbReference type="EMBL" id="JH431506">
    <property type="status" value="NOT_ANNOTATED_CDS"/>
    <property type="molecule type" value="Genomic_DNA"/>
</dbReference>
<dbReference type="Pfam" id="PF22892">
    <property type="entry name" value="DSRM_MRPL44"/>
    <property type="match status" value="1"/>
</dbReference>
<evidence type="ECO:0000313" key="10">
    <source>
        <dbReference type="Proteomes" id="UP000014500"/>
    </source>
</evidence>
<dbReference type="InterPro" id="IPR000999">
    <property type="entry name" value="RNase_III_dom"/>
</dbReference>
<dbReference type="Pfam" id="PF22935">
    <property type="entry name" value="RM44_endonuclase"/>
    <property type="match status" value="1"/>
</dbReference>
<evidence type="ECO:0000256" key="3">
    <source>
        <dbReference type="ARBA" id="ARBA00022980"/>
    </source>
</evidence>
<dbReference type="CDD" id="cd19874">
    <property type="entry name" value="DSRM_MRPL44"/>
    <property type="match status" value="1"/>
</dbReference>
<evidence type="ECO:0000259" key="8">
    <source>
        <dbReference type="PROSITE" id="PS50142"/>
    </source>
</evidence>
<evidence type="ECO:0000256" key="7">
    <source>
        <dbReference type="ARBA" id="ARBA00035187"/>
    </source>
</evidence>
<dbReference type="GO" id="GO:0003725">
    <property type="term" value="F:double-stranded RNA binding"/>
    <property type="evidence" value="ECO:0007669"/>
    <property type="project" value="InterPro"/>
</dbReference>
<dbReference type="EnsemblMetazoa" id="SMAR004593-RA">
    <property type="protein sequence ID" value="SMAR004593-PA"/>
    <property type="gene ID" value="SMAR004593"/>
</dbReference>
<dbReference type="SUPFAM" id="SSF69065">
    <property type="entry name" value="RNase III domain-like"/>
    <property type="match status" value="1"/>
</dbReference>
<keyword evidence="4" id="KW-0496">Mitochondrion</keyword>
<dbReference type="InterPro" id="IPR036389">
    <property type="entry name" value="RNase_III_sf"/>
</dbReference>
<organism evidence="9 10">
    <name type="scientific">Strigamia maritima</name>
    <name type="common">European centipede</name>
    <name type="synonym">Geophilus maritimus</name>
    <dbReference type="NCBI Taxonomy" id="126957"/>
    <lineage>
        <taxon>Eukaryota</taxon>
        <taxon>Metazoa</taxon>
        <taxon>Ecdysozoa</taxon>
        <taxon>Arthropoda</taxon>
        <taxon>Myriapoda</taxon>
        <taxon>Chilopoda</taxon>
        <taxon>Pleurostigmophora</taxon>
        <taxon>Geophilomorpha</taxon>
        <taxon>Linotaeniidae</taxon>
        <taxon>Strigamia</taxon>
    </lineage>
</organism>
<dbReference type="InterPro" id="IPR055189">
    <property type="entry name" value="RM44_endonuclase"/>
</dbReference>
<evidence type="ECO:0000313" key="9">
    <source>
        <dbReference type="EnsemblMetazoa" id="SMAR004593-PA"/>
    </source>
</evidence>
<evidence type="ECO:0000256" key="2">
    <source>
        <dbReference type="ARBA" id="ARBA00022946"/>
    </source>
</evidence>
<evidence type="ECO:0000256" key="4">
    <source>
        <dbReference type="ARBA" id="ARBA00023128"/>
    </source>
</evidence>
<dbReference type="GO" id="GO:0006396">
    <property type="term" value="P:RNA processing"/>
    <property type="evidence" value="ECO:0007669"/>
    <property type="project" value="InterPro"/>
</dbReference>
<protein>
    <recommendedName>
        <fullName evidence="7">Large ribosomal subunit protein mL44</fullName>
    </recommendedName>
</protein>
<reference evidence="10" key="1">
    <citation type="submission" date="2011-05" db="EMBL/GenBank/DDBJ databases">
        <authorList>
            <person name="Richards S.R."/>
            <person name="Qu J."/>
            <person name="Jiang H."/>
            <person name="Jhangiani S.N."/>
            <person name="Agravi P."/>
            <person name="Goodspeed R."/>
            <person name="Gross S."/>
            <person name="Mandapat C."/>
            <person name="Jackson L."/>
            <person name="Mathew T."/>
            <person name="Pu L."/>
            <person name="Thornton R."/>
            <person name="Saada N."/>
            <person name="Wilczek-Boney K.B."/>
            <person name="Lee S."/>
            <person name="Kovar C."/>
            <person name="Wu Y."/>
            <person name="Scherer S.E."/>
            <person name="Worley K.C."/>
            <person name="Muzny D.M."/>
            <person name="Gibbs R."/>
        </authorList>
    </citation>
    <scope>NUCLEOTIDE SEQUENCE</scope>
    <source>
        <strain evidence="10">Brora</strain>
    </source>
</reference>
<keyword evidence="5" id="KW-0687">Ribonucleoprotein</keyword>
<keyword evidence="2" id="KW-0809">Transit peptide</keyword>
<sequence length="282" mass="32303">MTMNMFLRTFQPKVNSFLQHNSICFQPKRSIARWLAPVRRVMYRRKKALENSLKPKPIFRRSAFIDWNYRAELFAFGARLNEKFKEETLKVAFTHQSYIEKEVKQRESLNLPETSIDLKANQFLINHGEVILKDYIKPFLRIGYQFLPEEGITALENYLLSTNVLAHVATNLGVKELLLSADYPPEQPTLANTFKAIVGALATDTSSDQAELFVQDFLITQLIGKNIIDLWPIVNPMGIVVDILEREGRGPPEARLIRESGRNTILAVFQVGIYSDKMLIGS</sequence>
<keyword evidence="3" id="KW-0689">Ribosomal protein</keyword>
<dbReference type="Proteomes" id="UP000014500">
    <property type="component" value="Unassembled WGS sequence"/>
</dbReference>
<dbReference type="HOGENOM" id="CLU_058895_1_0_1"/>
<dbReference type="PROSITE" id="PS50142">
    <property type="entry name" value="RNASE_3_2"/>
    <property type="match status" value="1"/>
</dbReference>
<dbReference type="GO" id="GO:0005739">
    <property type="term" value="C:mitochondrion"/>
    <property type="evidence" value="ECO:0007669"/>
    <property type="project" value="UniProtKB-SubCell"/>
</dbReference>
<dbReference type="AlphaFoldDB" id="T1ITY2"/>
<feature type="domain" description="RNase III" evidence="8">
    <location>
        <begin position="76"/>
        <end position="206"/>
    </location>
</feature>
<dbReference type="STRING" id="126957.T1ITY2"/>
<accession>T1ITY2</accession>
<proteinExistence type="inferred from homology"/>
<dbReference type="Gene3D" id="1.10.1520.10">
    <property type="entry name" value="Ribonuclease III domain"/>
    <property type="match status" value="1"/>
</dbReference>